<dbReference type="InterPro" id="IPR027417">
    <property type="entry name" value="P-loop_NTPase"/>
</dbReference>
<dbReference type="PROSITE" id="PS00211">
    <property type="entry name" value="ABC_TRANSPORTER_1"/>
    <property type="match status" value="1"/>
</dbReference>
<evidence type="ECO:0000313" key="3">
    <source>
        <dbReference type="EMBL" id="KAG8471443.1"/>
    </source>
</evidence>
<dbReference type="PANTHER" id="PTHR19211">
    <property type="entry name" value="ATP-BINDING TRANSPORT PROTEIN-RELATED"/>
    <property type="match status" value="1"/>
</dbReference>
<dbReference type="InterPro" id="IPR017871">
    <property type="entry name" value="ABC_transporter-like_CS"/>
</dbReference>
<comment type="caution">
    <text evidence="3">The sequence shown here is derived from an EMBL/GenBank/DDBJ whole genome shotgun (WGS) entry which is preliminary data.</text>
</comment>
<protein>
    <recommendedName>
        <fullName evidence="2">ABC transporter domain-containing protein</fullName>
    </recommendedName>
</protein>
<accession>A0A8J6CKS9</accession>
<dbReference type="PROSITE" id="PS50893">
    <property type="entry name" value="ABC_TRANSPORTER_2"/>
    <property type="match status" value="1"/>
</dbReference>
<evidence type="ECO:0000256" key="1">
    <source>
        <dbReference type="ARBA" id="ARBA00022737"/>
    </source>
</evidence>
<dbReference type="GO" id="GO:0016887">
    <property type="term" value="F:ATP hydrolysis activity"/>
    <property type="evidence" value="ECO:0007669"/>
    <property type="project" value="InterPro"/>
</dbReference>
<name>A0A8J6CKS9_9ROSI</name>
<dbReference type="Pfam" id="PF00005">
    <property type="entry name" value="ABC_tran"/>
    <property type="match status" value="2"/>
</dbReference>
<dbReference type="OrthoDB" id="989309at2759"/>
<dbReference type="InterPro" id="IPR003439">
    <property type="entry name" value="ABC_transporter-like_ATP-bd"/>
</dbReference>
<reference evidence="3 4" key="1">
    <citation type="journal article" date="2021" name="bioRxiv">
        <title>The Gossypium anomalum genome as a resource for cotton improvement and evolutionary analysis of hybrid incompatibility.</title>
        <authorList>
            <person name="Grover C.E."/>
            <person name="Yuan D."/>
            <person name="Arick M.A."/>
            <person name="Miller E.R."/>
            <person name="Hu G."/>
            <person name="Peterson D.G."/>
            <person name="Wendel J.F."/>
            <person name="Udall J.A."/>
        </authorList>
    </citation>
    <scope>NUCLEOTIDE SEQUENCE [LARGE SCALE GENOMIC DNA]</scope>
    <source>
        <strain evidence="3">JFW-Udall</strain>
        <tissue evidence="3">Leaf</tissue>
    </source>
</reference>
<dbReference type="PANTHER" id="PTHR19211:SF136">
    <property type="entry name" value="ABC TRANSPORTER F FAMILY MEMBER 1 ISOFORM X1"/>
    <property type="match status" value="1"/>
</dbReference>
<dbReference type="Gene3D" id="3.40.50.300">
    <property type="entry name" value="P-loop containing nucleotide triphosphate hydrolases"/>
    <property type="match status" value="2"/>
</dbReference>
<evidence type="ECO:0000259" key="2">
    <source>
        <dbReference type="PROSITE" id="PS50893"/>
    </source>
</evidence>
<organism evidence="3 4">
    <name type="scientific">Gossypium anomalum</name>
    <dbReference type="NCBI Taxonomy" id="47600"/>
    <lineage>
        <taxon>Eukaryota</taxon>
        <taxon>Viridiplantae</taxon>
        <taxon>Streptophyta</taxon>
        <taxon>Embryophyta</taxon>
        <taxon>Tracheophyta</taxon>
        <taxon>Spermatophyta</taxon>
        <taxon>Magnoliopsida</taxon>
        <taxon>eudicotyledons</taxon>
        <taxon>Gunneridae</taxon>
        <taxon>Pentapetalae</taxon>
        <taxon>rosids</taxon>
        <taxon>malvids</taxon>
        <taxon>Malvales</taxon>
        <taxon>Malvaceae</taxon>
        <taxon>Malvoideae</taxon>
        <taxon>Gossypium</taxon>
    </lineage>
</organism>
<dbReference type="SUPFAM" id="SSF52540">
    <property type="entry name" value="P-loop containing nucleoside triphosphate hydrolases"/>
    <property type="match status" value="2"/>
</dbReference>
<keyword evidence="1" id="KW-0677">Repeat</keyword>
<sequence>MLSDASKKKATQKKVDNGVDNIADGDSALQISDRTCTGDLCSHPVSRDIRIESLPVTFHGHDLIVDSIQIAPPPAIPNQAPNRTDLARIADSLEDEYYIGFKRHRPRCHRLYTVLRSNELFNRLYVLYLNHFRATYRSFKSTIEAFDVPAEAPQGTTQLQYAVACYISSFFWDLYVSIRKSVNKLSDTALLRYYSVEQNYSQDRHDPFLHHLLSVIKPTHLFGSLEDVLFISLICNNVYFNNAANPFSIARFIMNDALVQGLLDCMDAKNSKWRTVLLPHETLGRPFWLLDWRLNQAYAWFPQEGHFSKEDLIAAQILGIPCTPRLGPCDVDDWQFFAGNALPAQLNVANYERATPRRFYGAAEYRTIAHRQWLVPQAIIEGCAHAGSKRPQPEPSSSSGGTEHMEITAAVEPQQQQQQQPPTPPRLTSFYQYQLTDWCYHGLVVFRLSEQKQNEAFRSFLFTGSGLLTLPMLRGVGISIIPRYGLLGLNGCGESTLLAAIELRELPVPEHMDIYHLTRETEASDMSALETDDGGGERLELIYERLDAMDASTAEKLAAEILFGLEDAGKENLRFSGGWRMRIALARALFINPTILLLDEPTNHLGRHCYHGSAKLTWQAQSKEKALAKMERGGLTEKVVRDKVLVFRFVDVRKLPPPVLQLVEVTFGYTPDNLIYKNLEFGVDLDLRIALVVPNGAGKSTLLKLMTGDLVPIDGLHLAEKLDLEMSALQYMIKEYPGNEEERMRAAIGKIYLMDNGVGSSLHDNLTYCCWMNQQTIWISRPMGSLAEALNEWDGGLVLVSHDFRLINQVAEEIWVCENQTVTRWEGDIMDSKQHLKSKAGLSG</sequence>
<feature type="domain" description="ABC transporter" evidence="2">
    <location>
        <begin position="451"/>
        <end position="674"/>
    </location>
</feature>
<proteinExistence type="predicted"/>
<dbReference type="AlphaFoldDB" id="A0A8J6CKS9"/>
<keyword evidence="4" id="KW-1185">Reference proteome</keyword>
<dbReference type="GO" id="GO:0005524">
    <property type="term" value="F:ATP binding"/>
    <property type="evidence" value="ECO:0007669"/>
    <property type="project" value="InterPro"/>
</dbReference>
<evidence type="ECO:0000313" key="4">
    <source>
        <dbReference type="Proteomes" id="UP000701853"/>
    </source>
</evidence>
<dbReference type="Proteomes" id="UP000701853">
    <property type="component" value="Chromosome 13"/>
</dbReference>
<gene>
    <name evidence="3" type="ORF">CXB51_036179</name>
</gene>
<dbReference type="InterPro" id="IPR050611">
    <property type="entry name" value="ABCF"/>
</dbReference>
<dbReference type="EMBL" id="JAHUZN010000013">
    <property type="protein sequence ID" value="KAG8471443.1"/>
    <property type="molecule type" value="Genomic_DNA"/>
</dbReference>